<evidence type="ECO:0000313" key="1">
    <source>
        <dbReference type="EMBL" id="KAA4662189.1"/>
    </source>
</evidence>
<proteinExistence type="predicted"/>
<organism evidence="1 2">
    <name type="scientific">Bacteroides ovatus</name>
    <dbReference type="NCBI Taxonomy" id="28116"/>
    <lineage>
        <taxon>Bacteria</taxon>
        <taxon>Pseudomonadati</taxon>
        <taxon>Bacteroidota</taxon>
        <taxon>Bacteroidia</taxon>
        <taxon>Bacteroidales</taxon>
        <taxon>Bacteroidaceae</taxon>
        <taxon>Bacteroides</taxon>
    </lineage>
</organism>
<reference evidence="1 2" key="1">
    <citation type="journal article" date="2019" name="Nat. Med.">
        <title>A library of human gut bacterial isolates paired with longitudinal multiomics data enables mechanistic microbiome research.</title>
        <authorList>
            <person name="Poyet M."/>
            <person name="Groussin M."/>
            <person name="Gibbons S.M."/>
            <person name="Avila-Pacheco J."/>
            <person name="Jiang X."/>
            <person name="Kearney S.M."/>
            <person name="Perrotta A.R."/>
            <person name="Berdy B."/>
            <person name="Zhao S."/>
            <person name="Lieberman T.D."/>
            <person name="Swanson P.K."/>
            <person name="Smith M."/>
            <person name="Roesemann S."/>
            <person name="Alexander J.E."/>
            <person name="Rich S.A."/>
            <person name="Livny J."/>
            <person name="Vlamakis H."/>
            <person name="Clish C."/>
            <person name="Bullock K."/>
            <person name="Deik A."/>
            <person name="Scott J."/>
            <person name="Pierce K.A."/>
            <person name="Xavier R.J."/>
            <person name="Alm E.J."/>
        </authorList>
    </citation>
    <scope>NUCLEOTIDE SEQUENCE [LARGE SCALE GENOMIC DNA]</scope>
    <source>
        <strain evidence="1 2">BIOML-A14</strain>
    </source>
</reference>
<dbReference type="Proteomes" id="UP000435985">
    <property type="component" value="Unassembled WGS sequence"/>
</dbReference>
<comment type="caution">
    <text evidence="1">The sequence shown here is derived from an EMBL/GenBank/DDBJ whole genome shotgun (WGS) entry which is preliminary data.</text>
</comment>
<gene>
    <name evidence="1" type="ORF">F3B98_19830</name>
</gene>
<name>A0A5N4EQS9_BACOV</name>
<dbReference type="RefSeq" id="WP_004303258.1">
    <property type="nucleotide sequence ID" value="NZ_CABKQC010000002.1"/>
</dbReference>
<accession>A0A5N4EQS9</accession>
<protein>
    <submittedName>
        <fullName evidence="1">Uncharacterized protein</fullName>
    </submittedName>
</protein>
<dbReference type="AlphaFoldDB" id="A0A5N4EQS9"/>
<evidence type="ECO:0000313" key="2">
    <source>
        <dbReference type="Proteomes" id="UP000435985"/>
    </source>
</evidence>
<dbReference type="EMBL" id="VWFO01000030">
    <property type="protein sequence ID" value="KAA4662189.1"/>
    <property type="molecule type" value="Genomic_DNA"/>
</dbReference>
<sequence length="126" mass="14187">MEVEEKKIKTGKPYEELTKEEKALIVDFTEEEHAGMKLKYGKRLKHVTVQVDEDERYDYLIVRPNKNILLAMAKKKDDLEEANDILIRNCVAAGNMEALEDSAVYTSVLTAIGQLIAGQAAFISKA</sequence>